<dbReference type="Proteomes" id="UP000663873">
    <property type="component" value="Unassembled WGS sequence"/>
</dbReference>
<organism evidence="1 2">
    <name type="scientific">Rotaria socialis</name>
    <dbReference type="NCBI Taxonomy" id="392032"/>
    <lineage>
        <taxon>Eukaryota</taxon>
        <taxon>Metazoa</taxon>
        <taxon>Spiralia</taxon>
        <taxon>Gnathifera</taxon>
        <taxon>Rotifera</taxon>
        <taxon>Eurotatoria</taxon>
        <taxon>Bdelloidea</taxon>
        <taxon>Philodinida</taxon>
        <taxon>Philodinidae</taxon>
        <taxon>Rotaria</taxon>
    </lineage>
</organism>
<dbReference type="EMBL" id="CAJOBP010050407">
    <property type="protein sequence ID" value="CAF4810224.1"/>
    <property type="molecule type" value="Genomic_DNA"/>
</dbReference>
<evidence type="ECO:0000313" key="1">
    <source>
        <dbReference type="EMBL" id="CAF4810224.1"/>
    </source>
</evidence>
<keyword evidence="2" id="KW-1185">Reference proteome</keyword>
<dbReference type="AlphaFoldDB" id="A0A821PPR6"/>
<gene>
    <name evidence="1" type="ORF">UJA718_LOCUS41691</name>
</gene>
<accession>A0A821PPR6</accession>
<sequence>MLEPCDVRRKDDESQRIIYTYSETALKVIDNIFDEYTLQIREAYGIDQGLGSIL</sequence>
<name>A0A821PPR6_9BILA</name>
<feature type="non-terminal residue" evidence="1">
    <location>
        <position position="54"/>
    </location>
</feature>
<comment type="caution">
    <text evidence="1">The sequence shown here is derived from an EMBL/GenBank/DDBJ whole genome shotgun (WGS) entry which is preliminary data.</text>
</comment>
<feature type="non-terminal residue" evidence="1">
    <location>
        <position position="1"/>
    </location>
</feature>
<protein>
    <submittedName>
        <fullName evidence="1">Uncharacterized protein</fullName>
    </submittedName>
</protein>
<evidence type="ECO:0000313" key="2">
    <source>
        <dbReference type="Proteomes" id="UP000663873"/>
    </source>
</evidence>
<proteinExistence type="predicted"/>
<reference evidence="1" key="1">
    <citation type="submission" date="2021-02" db="EMBL/GenBank/DDBJ databases">
        <authorList>
            <person name="Nowell W R."/>
        </authorList>
    </citation>
    <scope>NUCLEOTIDE SEQUENCE</scope>
</reference>